<evidence type="ECO:0000256" key="6">
    <source>
        <dbReference type="ARBA" id="ARBA00047942"/>
    </source>
</evidence>
<dbReference type="GO" id="GO:0032259">
    <property type="term" value="P:methylation"/>
    <property type="evidence" value="ECO:0007669"/>
    <property type="project" value="UniProtKB-KW"/>
</dbReference>
<organism evidence="8 9">
    <name type="scientific">Prevotella jejuni</name>
    <dbReference type="NCBI Taxonomy" id="1177574"/>
    <lineage>
        <taxon>Bacteria</taxon>
        <taxon>Pseudomonadati</taxon>
        <taxon>Bacteroidota</taxon>
        <taxon>Bacteroidia</taxon>
        <taxon>Bacteroidales</taxon>
        <taxon>Prevotellaceae</taxon>
        <taxon>Prevotella</taxon>
    </lineage>
</organism>
<dbReference type="GO" id="GO:0003677">
    <property type="term" value="F:DNA binding"/>
    <property type="evidence" value="ECO:0007669"/>
    <property type="project" value="InterPro"/>
</dbReference>
<protein>
    <recommendedName>
        <fullName evidence="2">site-specific DNA-methyltransferase (adenine-specific)</fullName>
        <ecNumber evidence="2">2.1.1.72</ecNumber>
    </recommendedName>
</protein>
<keyword evidence="3" id="KW-0489">Methyltransferase</keyword>
<dbReference type="PIRSF" id="PIRSF015855">
    <property type="entry name" value="TypeIII_Mtase_mKpnI"/>
    <property type="match status" value="1"/>
</dbReference>
<dbReference type="Pfam" id="PF01555">
    <property type="entry name" value="N6_N4_Mtase"/>
    <property type="match status" value="1"/>
</dbReference>
<comment type="similarity">
    <text evidence="1">Belongs to the N(4)/N(6)-methyltransferase family.</text>
</comment>
<keyword evidence="9" id="KW-1185">Reference proteome</keyword>
<feature type="domain" description="DNA methylase N-4/N-6" evidence="7">
    <location>
        <begin position="116"/>
        <end position="433"/>
    </location>
</feature>
<keyword evidence="5" id="KW-0949">S-adenosyl-L-methionine</keyword>
<comment type="catalytic activity">
    <reaction evidence="6">
        <text>a 2'-deoxyadenosine in DNA + S-adenosyl-L-methionine = an N(6)-methyl-2'-deoxyadenosine in DNA + S-adenosyl-L-homocysteine + H(+)</text>
        <dbReference type="Rhea" id="RHEA:15197"/>
        <dbReference type="Rhea" id="RHEA-COMP:12418"/>
        <dbReference type="Rhea" id="RHEA-COMP:12419"/>
        <dbReference type="ChEBI" id="CHEBI:15378"/>
        <dbReference type="ChEBI" id="CHEBI:57856"/>
        <dbReference type="ChEBI" id="CHEBI:59789"/>
        <dbReference type="ChEBI" id="CHEBI:90615"/>
        <dbReference type="ChEBI" id="CHEBI:90616"/>
        <dbReference type="EC" id="2.1.1.72"/>
    </reaction>
</comment>
<gene>
    <name evidence="8" type="ORF">SAMN06265364_13618</name>
</gene>
<dbReference type="InterPro" id="IPR002052">
    <property type="entry name" value="DNA_methylase_N6_adenine_CS"/>
</dbReference>
<dbReference type="Proteomes" id="UP000198427">
    <property type="component" value="Unassembled WGS sequence"/>
</dbReference>
<evidence type="ECO:0000259" key="7">
    <source>
        <dbReference type="Pfam" id="PF01555"/>
    </source>
</evidence>
<sequence>MTSATHSEFTLEALRQIAPSAFTEVRGADGELTQKVDFKVLRELLGDAIADADEESFGFQWVGKQEAKRAAAEPTRQTLRPVVDDSVDWDTTENLYIEGDNLEVLKLLQRAYLGKVKMIYIDPPYNTGNDFVYEDDFAMSGEEMDEAMGNVDEKGNRLRRNLDSNPRYHSDWCSMIYSRLLVARTLLANDGVIFISIDDNEVHHLRKICDEVFGVGNFVTEIAWRRTDNQPNIGKIARVKEYILIYAKNSADYSLGRLSLSEKARAEYRYSDAKGSFRRGILLDKTRGRKFYPKQTKLGNILNGPWMVSEEIFDKLDANDEIYWTESGDGQPYKKIYLKENKGQIPSDFWGIEFGTNQRGSLEVEDLFKQRIFDFPKPVSLLCNLINVGVSNFGDDSLILDFFSGSATTAHAVMQLNAEDGGKRKYICVQLPEETPEGSEARKAGYNTICEIGKERIRRAGKKIKEEAGLMGQDLDTGFRVFRTDLSNMKEVYFKPAKLQQQDLFAQVDSVKADRSELDLLFGCMVDWGVELSYPLRTEEVNGKHLHIVNEGALVACFDKEISVEAVSRIAELKPLRVIFREECFATDADKLNIYEKFKQFCGWNDEEVYKRIHVL</sequence>
<evidence type="ECO:0000256" key="1">
    <source>
        <dbReference type="ARBA" id="ARBA00006594"/>
    </source>
</evidence>
<evidence type="ECO:0000313" key="8">
    <source>
        <dbReference type="EMBL" id="SNS07614.1"/>
    </source>
</evidence>
<dbReference type="SUPFAM" id="SSF53335">
    <property type="entry name" value="S-adenosyl-L-methionine-dependent methyltransferases"/>
    <property type="match status" value="1"/>
</dbReference>
<evidence type="ECO:0000256" key="3">
    <source>
        <dbReference type="ARBA" id="ARBA00022603"/>
    </source>
</evidence>
<comment type="caution">
    <text evidence="8">The sequence shown here is derived from an EMBL/GenBank/DDBJ whole genome shotgun (WGS) entry which is preliminary data.</text>
</comment>
<dbReference type="AlphaFoldDB" id="A0AA94LLN5"/>
<evidence type="ECO:0000256" key="5">
    <source>
        <dbReference type="ARBA" id="ARBA00022691"/>
    </source>
</evidence>
<dbReference type="Gene3D" id="3.40.50.150">
    <property type="entry name" value="Vaccinia Virus protein VP39"/>
    <property type="match status" value="1"/>
</dbReference>
<evidence type="ECO:0000313" key="9">
    <source>
        <dbReference type="Proteomes" id="UP000198427"/>
    </source>
</evidence>
<keyword evidence="4" id="KW-0808">Transferase</keyword>
<dbReference type="PROSITE" id="PS00092">
    <property type="entry name" value="N6_MTASE"/>
    <property type="match status" value="1"/>
</dbReference>
<name>A0AA94LLN5_9BACT</name>
<dbReference type="GO" id="GO:0008170">
    <property type="term" value="F:N-methyltransferase activity"/>
    <property type="evidence" value="ECO:0007669"/>
    <property type="project" value="InterPro"/>
</dbReference>
<dbReference type="InterPro" id="IPR002941">
    <property type="entry name" value="DNA_methylase_N4/N6"/>
</dbReference>
<accession>A0AA94LLN5</accession>
<evidence type="ECO:0000256" key="2">
    <source>
        <dbReference type="ARBA" id="ARBA00011900"/>
    </source>
</evidence>
<dbReference type="EC" id="2.1.1.72" evidence="2"/>
<reference evidence="8 9" key="1">
    <citation type="submission" date="2017-06" db="EMBL/GenBank/DDBJ databases">
        <authorList>
            <person name="Varghese N."/>
            <person name="Submissions S."/>
        </authorList>
    </citation>
    <scope>NUCLEOTIDE SEQUENCE [LARGE SCALE GENOMIC DNA]</scope>
    <source>
        <strain evidence="8 9">DSM 26989</strain>
    </source>
</reference>
<proteinExistence type="inferred from homology"/>
<dbReference type="GO" id="GO:0009007">
    <property type="term" value="F:site-specific DNA-methyltransferase (adenine-specific) activity"/>
    <property type="evidence" value="ECO:0007669"/>
    <property type="project" value="UniProtKB-EC"/>
</dbReference>
<dbReference type="InterPro" id="IPR002295">
    <property type="entry name" value="N4/N6-MTase_EcoPI_Mod-like"/>
</dbReference>
<dbReference type="PRINTS" id="PR00506">
    <property type="entry name" value="D21N6MTFRASE"/>
</dbReference>
<dbReference type="EMBL" id="FZNZ01000036">
    <property type="protein sequence ID" value="SNS07614.1"/>
    <property type="molecule type" value="Genomic_DNA"/>
</dbReference>
<evidence type="ECO:0000256" key="4">
    <source>
        <dbReference type="ARBA" id="ARBA00022679"/>
    </source>
</evidence>
<dbReference type="InterPro" id="IPR029063">
    <property type="entry name" value="SAM-dependent_MTases_sf"/>
</dbReference>